<keyword evidence="6" id="KW-1185">Reference proteome</keyword>
<evidence type="ECO:0000259" key="4">
    <source>
        <dbReference type="PROSITE" id="PS01124"/>
    </source>
</evidence>
<dbReference type="SMART" id="SM00342">
    <property type="entry name" value="HTH_ARAC"/>
    <property type="match status" value="1"/>
</dbReference>
<dbReference type="InterPro" id="IPR020449">
    <property type="entry name" value="Tscrpt_reg_AraC-type_HTH"/>
</dbReference>
<evidence type="ECO:0000256" key="3">
    <source>
        <dbReference type="ARBA" id="ARBA00023163"/>
    </source>
</evidence>
<dbReference type="Pfam" id="PF12833">
    <property type="entry name" value="HTH_18"/>
    <property type="match status" value="1"/>
</dbReference>
<dbReference type="PANTHER" id="PTHR43280">
    <property type="entry name" value="ARAC-FAMILY TRANSCRIPTIONAL REGULATOR"/>
    <property type="match status" value="1"/>
</dbReference>
<dbReference type="Pfam" id="PF02311">
    <property type="entry name" value="AraC_binding"/>
    <property type="match status" value="1"/>
</dbReference>
<dbReference type="PRINTS" id="PR00032">
    <property type="entry name" value="HTHARAC"/>
</dbReference>
<feature type="domain" description="HTH araC/xylS-type" evidence="4">
    <location>
        <begin position="161"/>
        <end position="259"/>
    </location>
</feature>
<dbReference type="InterPro" id="IPR011051">
    <property type="entry name" value="RmlC_Cupin_sf"/>
</dbReference>
<sequence length="262" mass="30081">MHLVYENTKEEIIAIKKTPVHRPPHLHNALEIVYVTEGCVELGVGEELFHMDQGDIGFIFPNIIHHYQVFSYQRNQAIYLNASPFLVDRFTDILENKAPKPPVIKASSIEPDVYHAFNSILGAQKDDITLVQAYLQIILARCIPKFQLVEKGSVGSTDLIYRTVSYVSGNFKHSITLESMARDLGVSKYVLSRIFSKTFHKNFNQYLNDARLGYACQRLENTEDSITEICLDSGFKSLRTFNRAFKERFKTSPSEYRVTIHR</sequence>
<protein>
    <submittedName>
        <fullName evidence="5">AraC family transcriptional regulator</fullName>
    </submittedName>
</protein>
<evidence type="ECO:0000313" key="5">
    <source>
        <dbReference type="EMBL" id="MEQ2563433.1"/>
    </source>
</evidence>
<dbReference type="Gene3D" id="2.60.120.10">
    <property type="entry name" value="Jelly Rolls"/>
    <property type="match status" value="1"/>
</dbReference>
<organism evidence="5 6">
    <name type="scientific">Ventrimonas faecis</name>
    <dbReference type="NCBI Taxonomy" id="3133170"/>
    <lineage>
        <taxon>Bacteria</taxon>
        <taxon>Bacillati</taxon>
        <taxon>Bacillota</taxon>
        <taxon>Clostridia</taxon>
        <taxon>Lachnospirales</taxon>
        <taxon>Lachnospiraceae</taxon>
        <taxon>Ventrimonas</taxon>
    </lineage>
</organism>
<dbReference type="Gene3D" id="1.10.10.60">
    <property type="entry name" value="Homeodomain-like"/>
    <property type="match status" value="2"/>
</dbReference>
<keyword evidence="3" id="KW-0804">Transcription</keyword>
<dbReference type="RefSeq" id="WP_349229574.1">
    <property type="nucleotide sequence ID" value="NZ_JBBMFJ010000019.1"/>
</dbReference>
<dbReference type="PROSITE" id="PS00041">
    <property type="entry name" value="HTH_ARAC_FAMILY_1"/>
    <property type="match status" value="1"/>
</dbReference>
<keyword evidence="1" id="KW-0805">Transcription regulation</keyword>
<dbReference type="EMBL" id="JBBMFJ010000019">
    <property type="protein sequence ID" value="MEQ2563433.1"/>
    <property type="molecule type" value="Genomic_DNA"/>
</dbReference>
<dbReference type="InterPro" id="IPR009057">
    <property type="entry name" value="Homeodomain-like_sf"/>
</dbReference>
<keyword evidence="2" id="KW-0238">DNA-binding</keyword>
<dbReference type="InterPro" id="IPR014710">
    <property type="entry name" value="RmlC-like_jellyroll"/>
</dbReference>
<gene>
    <name evidence="5" type="ORF">WMO41_09735</name>
</gene>
<dbReference type="SUPFAM" id="SSF51182">
    <property type="entry name" value="RmlC-like cupins"/>
    <property type="match status" value="1"/>
</dbReference>
<dbReference type="InterPro" id="IPR018062">
    <property type="entry name" value="HTH_AraC-typ_CS"/>
</dbReference>
<dbReference type="InterPro" id="IPR003313">
    <property type="entry name" value="AraC-bd"/>
</dbReference>
<dbReference type="PROSITE" id="PS01124">
    <property type="entry name" value="HTH_ARAC_FAMILY_2"/>
    <property type="match status" value="1"/>
</dbReference>
<dbReference type="InterPro" id="IPR018060">
    <property type="entry name" value="HTH_AraC"/>
</dbReference>
<dbReference type="Proteomes" id="UP001437460">
    <property type="component" value="Unassembled WGS sequence"/>
</dbReference>
<dbReference type="SUPFAM" id="SSF46689">
    <property type="entry name" value="Homeodomain-like"/>
    <property type="match status" value="2"/>
</dbReference>
<evidence type="ECO:0000256" key="1">
    <source>
        <dbReference type="ARBA" id="ARBA00023015"/>
    </source>
</evidence>
<evidence type="ECO:0000313" key="6">
    <source>
        <dbReference type="Proteomes" id="UP001437460"/>
    </source>
</evidence>
<evidence type="ECO:0000256" key="2">
    <source>
        <dbReference type="ARBA" id="ARBA00023125"/>
    </source>
</evidence>
<proteinExistence type="predicted"/>
<name>A0ABV1HM91_9FIRM</name>
<accession>A0ABV1HM91</accession>
<dbReference type="PANTHER" id="PTHR43280:SF2">
    <property type="entry name" value="HTH-TYPE TRANSCRIPTIONAL REGULATOR EXSA"/>
    <property type="match status" value="1"/>
</dbReference>
<comment type="caution">
    <text evidence="5">The sequence shown here is derived from an EMBL/GenBank/DDBJ whole genome shotgun (WGS) entry which is preliminary data.</text>
</comment>
<reference evidence="5 6" key="1">
    <citation type="submission" date="2024-03" db="EMBL/GenBank/DDBJ databases">
        <title>Human intestinal bacterial collection.</title>
        <authorList>
            <person name="Pauvert C."/>
            <person name="Hitch T.C.A."/>
            <person name="Clavel T."/>
        </authorList>
    </citation>
    <scope>NUCLEOTIDE SEQUENCE [LARGE SCALE GENOMIC DNA]</scope>
    <source>
        <strain evidence="5 6">CLA-AP-H27</strain>
    </source>
</reference>